<dbReference type="EMBL" id="CAADRP010001685">
    <property type="protein sequence ID" value="VFU48112.1"/>
    <property type="molecule type" value="Genomic_DNA"/>
</dbReference>
<protein>
    <submittedName>
        <fullName evidence="1">Uncharacterized protein</fullName>
    </submittedName>
</protein>
<accession>A0A6N2M6F9</accession>
<name>A0A6N2M6F9_SALVM</name>
<dbReference type="AlphaFoldDB" id="A0A6N2M6F9"/>
<organism evidence="1">
    <name type="scientific">Salix viminalis</name>
    <name type="common">Common osier</name>
    <name type="synonym">Basket willow</name>
    <dbReference type="NCBI Taxonomy" id="40686"/>
    <lineage>
        <taxon>Eukaryota</taxon>
        <taxon>Viridiplantae</taxon>
        <taxon>Streptophyta</taxon>
        <taxon>Embryophyta</taxon>
        <taxon>Tracheophyta</taxon>
        <taxon>Spermatophyta</taxon>
        <taxon>Magnoliopsida</taxon>
        <taxon>eudicotyledons</taxon>
        <taxon>Gunneridae</taxon>
        <taxon>Pentapetalae</taxon>
        <taxon>rosids</taxon>
        <taxon>fabids</taxon>
        <taxon>Malpighiales</taxon>
        <taxon>Salicaceae</taxon>
        <taxon>Saliceae</taxon>
        <taxon>Salix</taxon>
    </lineage>
</organism>
<proteinExistence type="predicted"/>
<reference evidence="1" key="1">
    <citation type="submission" date="2019-03" db="EMBL/GenBank/DDBJ databases">
        <authorList>
            <person name="Mank J."/>
            <person name="Almeida P."/>
        </authorList>
    </citation>
    <scope>NUCLEOTIDE SEQUENCE</scope>
    <source>
        <strain evidence="1">78183</strain>
    </source>
</reference>
<gene>
    <name evidence="1" type="ORF">SVIM_LOCUS313046</name>
</gene>
<evidence type="ECO:0000313" key="1">
    <source>
        <dbReference type="EMBL" id="VFU48112.1"/>
    </source>
</evidence>
<sequence>MTSIPAENQGSKKTTRRLQAEYLVSRFANTDRSSMLKIVLVLNYNGKVVSPSTLIKADLRRLSLRSNWSSRVNSFPHISKGIYRIS</sequence>